<accession>A0ABX4MAV5</accession>
<sequence length="59" mass="6304">MIGGLLNTTDRRDLGMAETTFTVPDLTCFLGLDALGLVATGQRITPDEALVECRVHTLA</sequence>
<comment type="caution">
    <text evidence="1">The sequence shown here is derived from an EMBL/GenBank/DDBJ whole genome shotgun (WGS) entry which is preliminary data.</text>
</comment>
<gene>
    <name evidence="1" type="ORF">BW737_008695</name>
</gene>
<evidence type="ECO:0000313" key="2">
    <source>
        <dbReference type="Proteomes" id="UP000194577"/>
    </source>
</evidence>
<proteinExistence type="predicted"/>
<name>A0ABX4MAV5_9ACTO</name>
<dbReference type="Proteomes" id="UP000194577">
    <property type="component" value="Unassembled WGS sequence"/>
</dbReference>
<protein>
    <submittedName>
        <fullName evidence="1">Uncharacterized protein</fullName>
    </submittedName>
</protein>
<dbReference type="EMBL" id="MTPX02000042">
    <property type="protein sequence ID" value="PHP52553.1"/>
    <property type="molecule type" value="Genomic_DNA"/>
</dbReference>
<keyword evidence="2" id="KW-1185">Reference proteome</keyword>
<organism evidence="1 2">
    <name type="scientific">Actinomyces ruminis</name>
    <dbReference type="NCBI Taxonomy" id="1937003"/>
    <lineage>
        <taxon>Bacteria</taxon>
        <taxon>Bacillati</taxon>
        <taxon>Actinomycetota</taxon>
        <taxon>Actinomycetes</taxon>
        <taxon>Actinomycetales</taxon>
        <taxon>Actinomycetaceae</taxon>
        <taxon>Actinomyces</taxon>
    </lineage>
</organism>
<reference evidence="1 2" key="1">
    <citation type="submission" date="2017-10" db="EMBL/GenBank/DDBJ databases">
        <title>Draft genome sequence of cellulolytic Actinomyces sp CtC72 isolated from cattle rumen fluid.</title>
        <authorList>
            <person name="Joshi A.J."/>
            <person name="Vasudevan G."/>
            <person name="Lanjekar V.B."/>
            <person name="Hivarkar S."/>
            <person name="Engineer A."/>
            <person name="Pore S.D."/>
            <person name="Dhakephalkar P.K."/>
            <person name="Dagar S."/>
        </authorList>
    </citation>
    <scope>NUCLEOTIDE SEQUENCE [LARGE SCALE GENOMIC DNA]</scope>
    <source>
        <strain evidence="2">CtC72</strain>
    </source>
</reference>
<evidence type="ECO:0000313" key="1">
    <source>
        <dbReference type="EMBL" id="PHP52553.1"/>
    </source>
</evidence>